<evidence type="ECO:0000259" key="2">
    <source>
        <dbReference type="Pfam" id="PF07734"/>
    </source>
</evidence>
<sequence length="291" mass="33217">MIQNALYIDHGNPATFLSPTSLFSLALVMGWYVWVPLYYFILWNPVTRQSKKFDLDPNNLLNSSENCRVSWGFGYVSSIDDYKIVRIIDLPRTLEITVHVFSLKSNTWRRIDPKLHQHVLGAKIVPENHYSVQTNRGVLCDEKVHWITANTSCGDRRLIAFDLAREMFERNCDVGNKFICVVQGRLSSFTANMRDDVGIRQCNTRSGEAGGEYVRISRNVHLQDCMDLIDFSRNGKFFVHEAYCAGGIGLVDISATRITYKQLVRFEENGYIQFTTYVPTLVAVCSASMSQ</sequence>
<name>A0AAW1KRE5_SAPOF</name>
<keyword evidence="1" id="KW-0472">Membrane</keyword>
<protein>
    <recommendedName>
        <fullName evidence="2">F-box associated beta-propeller type 1 domain-containing protein</fullName>
    </recommendedName>
</protein>
<dbReference type="Pfam" id="PF07734">
    <property type="entry name" value="FBA_1"/>
    <property type="match status" value="1"/>
</dbReference>
<dbReference type="Proteomes" id="UP001443914">
    <property type="component" value="Unassembled WGS sequence"/>
</dbReference>
<comment type="caution">
    <text evidence="3">The sequence shown here is derived from an EMBL/GenBank/DDBJ whole genome shotgun (WGS) entry which is preliminary data.</text>
</comment>
<evidence type="ECO:0000256" key="1">
    <source>
        <dbReference type="SAM" id="Phobius"/>
    </source>
</evidence>
<dbReference type="InterPro" id="IPR006527">
    <property type="entry name" value="F-box-assoc_dom_typ1"/>
</dbReference>
<keyword evidence="1" id="KW-0812">Transmembrane</keyword>
<evidence type="ECO:0000313" key="3">
    <source>
        <dbReference type="EMBL" id="KAK9724795.1"/>
    </source>
</evidence>
<reference evidence="3" key="1">
    <citation type="submission" date="2024-03" db="EMBL/GenBank/DDBJ databases">
        <title>WGS assembly of Saponaria officinalis var. Norfolk2.</title>
        <authorList>
            <person name="Jenkins J."/>
            <person name="Shu S."/>
            <person name="Grimwood J."/>
            <person name="Barry K."/>
            <person name="Goodstein D."/>
            <person name="Schmutz J."/>
            <person name="Leebens-Mack J."/>
            <person name="Osbourn A."/>
        </authorList>
    </citation>
    <scope>NUCLEOTIDE SEQUENCE [LARGE SCALE GENOMIC DNA]</scope>
    <source>
        <strain evidence="3">JIC</strain>
    </source>
</reference>
<dbReference type="PANTHER" id="PTHR31672">
    <property type="entry name" value="BNACNNG10540D PROTEIN"/>
    <property type="match status" value="1"/>
</dbReference>
<feature type="domain" description="F-box associated beta-propeller type 1" evidence="2">
    <location>
        <begin position="41"/>
        <end position="175"/>
    </location>
</feature>
<keyword evidence="4" id="KW-1185">Reference proteome</keyword>
<organism evidence="3 4">
    <name type="scientific">Saponaria officinalis</name>
    <name type="common">Common soapwort</name>
    <name type="synonym">Lychnis saponaria</name>
    <dbReference type="NCBI Taxonomy" id="3572"/>
    <lineage>
        <taxon>Eukaryota</taxon>
        <taxon>Viridiplantae</taxon>
        <taxon>Streptophyta</taxon>
        <taxon>Embryophyta</taxon>
        <taxon>Tracheophyta</taxon>
        <taxon>Spermatophyta</taxon>
        <taxon>Magnoliopsida</taxon>
        <taxon>eudicotyledons</taxon>
        <taxon>Gunneridae</taxon>
        <taxon>Pentapetalae</taxon>
        <taxon>Caryophyllales</taxon>
        <taxon>Caryophyllaceae</taxon>
        <taxon>Caryophylleae</taxon>
        <taxon>Saponaria</taxon>
    </lineage>
</organism>
<evidence type="ECO:0000313" key="4">
    <source>
        <dbReference type="Proteomes" id="UP001443914"/>
    </source>
</evidence>
<gene>
    <name evidence="3" type="ORF">RND81_05G099200</name>
</gene>
<dbReference type="InterPro" id="IPR050796">
    <property type="entry name" value="SCF_F-box_component"/>
</dbReference>
<accession>A0AAW1KRE5</accession>
<feature type="transmembrane region" description="Helical" evidence="1">
    <location>
        <begin position="22"/>
        <end position="42"/>
    </location>
</feature>
<dbReference type="InterPro" id="IPR017451">
    <property type="entry name" value="F-box-assoc_interact_dom"/>
</dbReference>
<dbReference type="NCBIfam" id="TIGR01640">
    <property type="entry name" value="F_box_assoc_1"/>
    <property type="match status" value="1"/>
</dbReference>
<keyword evidence="1" id="KW-1133">Transmembrane helix</keyword>
<dbReference type="AlphaFoldDB" id="A0AAW1KRE5"/>
<proteinExistence type="predicted"/>
<dbReference type="EMBL" id="JBDFQZ010000005">
    <property type="protein sequence ID" value="KAK9724795.1"/>
    <property type="molecule type" value="Genomic_DNA"/>
</dbReference>
<dbReference type="PANTHER" id="PTHR31672:SF13">
    <property type="entry name" value="F-BOX PROTEIN CPR30-LIKE"/>
    <property type="match status" value="1"/>
</dbReference>